<dbReference type="EMBL" id="CP051682">
    <property type="protein sequence ID" value="QJD95154.1"/>
    <property type="molecule type" value="Genomic_DNA"/>
</dbReference>
<gene>
    <name evidence="1" type="ORF">HH214_04300</name>
</gene>
<protein>
    <submittedName>
        <fullName evidence="1">Uncharacterized protein</fullName>
    </submittedName>
</protein>
<dbReference type="RefSeq" id="WP_169606171.1">
    <property type="nucleotide sequence ID" value="NZ_CP051682.1"/>
</dbReference>
<reference evidence="1 2" key="1">
    <citation type="submission" date="2020-04" db="EMBL/GenBank/DDBJ databases">
        <title>Genome sequencing of novel species.</title>
        <authorList>
            <person name="Heo J."/>
            <person name="Kim S.-J."/>
            <person name="Kim J.-S."/>
            <person name="Hong S.-B."/>
            <person name="Kwon S.-W."/>
        </authorList>
    </citation>
    <scope>NUCLEOTIDE SEQUENCE [LARGE SCALE GENOMIC DNA]</scope>
    <source>
        <strain evidence="1 2">F39-2</strain>
    </source>
</reference>
<keyword evidence="2" id="KW-1185">Reference proteome</keyword>
<name>A0A7L5E0T9_9SPHI</name>
<evidence type="ECO:0000313" key="1">
    <source>
        <dbReference type="EMBL" id="QJD95154.1"/>
    </source>
</evidence>
<organism evidence="1 2">
    <name type="scientific">Mucilaginibacter robiniae</name>
    <dbReference type="NCBI Taxonomy" id="2728022"/>
    <lineage>
        <taxon>Bacteria</taxon>
        <taxon>Pseudomonadati</taxon>
        <taxon>Bacteroidota</taxon>
        <taxon>Sphingobacteriia</taxon>
        <taxon>Sphingobacteriales</taxon>
        <taxon>Sphingobacteriaceae</taxon>
        <taxon>Mucilaginibacter</taxon>
    </lineage>
</organism>
<dbReference type="AlphaFoldDB" id="A0A7L5E0T9"/>
<dbReference type="KEGG" id="mrob:HH214_04300"/>
<accession>A0A7L5E0T9</accession>
<proteinExistence type="predicted"/>
<evidence type="ECO:0000313" key="2">
    <source>
        <dbReference type="Proteomes" id="UP000503278"/>
    </source>
</evidence>
<dbReference type="Proteomes" id="UP000503278">
    <property type="component" value="Chromosome"/>
</dbReference>
<sequence>MSIIPQIFKDNLKTISVPRTDWATNDQSQSLPSSLDIIGTRQYADVYIKLTDENGYEVAGNYASVSYQESINGMAQPVKMVQIPGSLYLIGEEMLIEDTTEDSFFTYDIHIVGTVTPNISTYTPPGICDAKISTISINKKESTAGAHDGQITISASSTHLPLQYSLDGSTYQSSSTFSQLAGGAYTAYIEDATGCTDILAFNLGITNSLLTDDPTVALNDGNSSRWNAAFNPVVFTYQRKDFEVTSITPNPATLNITVTINGVLSTIINGQTVSLAKGDLVYLNAGPYNNVYQVLLINANGTLVLNQPYLNSTGINISGFMNIDKLRPYYKVKTRITYQSKLTSLTEAITCTHRPNNKGLVRADLSSFLQSLLRAKDDSDFTQTNFRDDNLSASYTVSYAEEWDGQTNQ</sequence>